<dbReference type="Proteomes" id="UP000009328">
    <property type="component" value="Unassembled WGS sequence"/>
</dbReference>
<evidence type="ECO:0000313" key="1">
    <source>
        <dbReference type="EMBL" id="CCH43183.1"/>
    </source>
</evidence>
<proteinExistence type="predicted"/>
<dbReference type="Pfam" id="PF08615">
    <property type="entry name" value="RNase_H2_suC"/>
    <property type="match status" value="1"/>
</dbReference>
<sequence length="114" mass="13067">MAEERNIDLQSAKTYKVNSIPCRIRYTGPHSSIPKHLIKIQENQEIITYLRGRKLHGKSITNIKGVVLAKDDMSDEIKSLGQVNEVQYYEREGVSIDQVEKIDEFVKLSELIHG</sequence>
<accession>K0KPT6</accession>
<evidence type="ECO:0000313" key="2">
    <source>
        <dbReference type="Proteomes" id="UP000009328"/>
    </source>
</evidence>
<dbReference type="HOGENOM" id="CLU_2122971_0_0_1"/>
<dbReference type="GO" id="GO:0006401">
    <property type="term" value="P:RNA catabolic process"/>
    <property type="evidence" value="ECO:0007669"/>
    <property type="project" value="InterPro"/>
</dbReference>
<dbReference type="AlphaFoldDB" id="K0KPT6"/>
<organism evidence="1 2">
    <name type="scientific">Wickerhamomyces ciferrii (strain ATCC 14091 / BCRC 22168 / CBS 111 / JCM 3599 / NBRC 0793 / NRRL Y-1031 F-60-10)</name>
    <name type="common">Yeast</name>
    <name type="synonym">Pichia ciferrii</name>
    <dbReference type="NCBI Taxonomy" id="1206466"/>
    <lineage>
        <taxon>Eukaryota</taxon>
        <taxon>Fungi</taxon>
        <taxon>Dikarya</taxon>
        <taxon>Ascomycota</taxon>
        <taxon>Saccharomycotina</taxon>
        <taxon>Saccharomycetes</taxon>
        <taxon>Phaffomycetales</taxon>
        <taxon>Wickerhamomycetaceae</taxon>
        <taxon>Wickerhamomyces</taxon>
    </lineage>
</organism>
<name>K0KPT6_WICCF</name>
<reference evidence="1 2" key="1">
    <citation type="journal article" date="2012" name="Eukaryot. Cell">
        <title>Draft genome sequence of Wickerhamomyces ciferrii NRRL Y-1031 F-60-10.</title>
        <authorList>
            <person name="Schneider J."/>
            <person name="Andrea H."/>
            <person name="Blom J."/>
            <person name="Jaenicke S."/>
            <person name="Ruckert C."/>
            <person name="Schorsch C."/>
            <person name="Szczepanowski R."/>
            <person name="Farwick M."/>
            <person name="Goesmann A."/>
            <person name="Puhler A."/>
            <person name="Schaffer S."/>
            <person name="Tauch A."/>
            <person name="Kohler T."/>
            <person name="Brinkrolf K."/>
        </authorList>
    </citation>
    <scope>NUCLEOTIDE SEQUENCE [LARGE SCALE GENOMIC DNA]</scope>
    <source>
        <strain evidence="2">ATCC 14091 / BCRC 22168 / CBS 111 / JCM 3599 / NBRC 0793 / NRRL Y-1031 F-60-10</strain>
    </source>
</reference>
<dbReference type="EMBL" id="CAIF01000070">
    <property type="protein sequence ID" value="CCH43183.1"/>
    <property type="molecule type" value="Genomic_DNA"/>
</dbReference>
<dbReference type="GO" id="GO:0032299">
    <property type="term" value="C:ribonuclease H2 complex"/>
    <property type="evidence" value="ECO:0007669"/>
    <property type="project" value="InterPro"/>
</dbReference>
<comment type="caution">
    <text evidence="1">The sequence shown here is derived from an EMBL/GenBank/DDBJ whole genome shotgun (WGS) entry which is preliminary data.</text>
</comment>
<keyword evidence="2" id="KW-1185">Reference proteome</keyword>
<dbReference type="Gene3D" id="2.40.128.680">
    <property type="match status" value="1"/>
</dbReference>
<protein>
    <submittedName>
        <fullName evidence="1">Uncharacterized protein</fullName>
    </submittedName>
</protein>
<gene>
    <name evidence="1" type="ORF">BN7_2730</name>
</gene>
<dbReference type="InterPro" id="IPR013924">
    <property type="entry name" value="RNase_H2_suC"/>
</dbReference>
<dbReference type="InParanoid" id="K0KPT6"/>
<dbReference type="CDD" id="cd09271">
    <property type="entry name" value="RNase_H2-C"/>
    <property type="match status" value="1"/>
</dbReference>